<evidence type="ECO:0000313" key="15">
    <source>
        <dbReference type="Proteomes" id="UP000002892"/>
    </source>
</evidence>
<dbReference type="EC" id="2.7.13.3" evidence="3"/>
<gene>
    <name evidence="14" type="ordered locus">Desaci_0141</name>
</gene>
<feature type="domain" description="Histidine kinase" evidence="11">
    <location>
        <begin position="262"/>
        <end position="468"/>
    </location>
</feature>
<accession>I4D099</accession>
<dbReference type="NCBIfam" id="TIGR00229">
    <property type="entry name" value="sensory_box"/>
    <property type="match status" value="1"/>
</dbReference>
<dbReference type="InterPro" id="IPR004358">
    <property type="entry name" value="Sig_transdc_His_kin-like_C"/>
</dbReference>
<evidence type="ECO:0000256" key="2">
    <source>
        <dbReference type="ARBA" id="ARBA00004370"/>
    </source>
</evidence>
<reference evidence="14 15" key="1">
    <citation type="journal article" date="2012" name="J. Bacteriol.">
        <title>Complete genome sequences of Desulfosporosinus orientis DSM765T, Desulfosporosinus youngiae DSM17734T, Desulfosporosinus meridiei DSM13257T, and Desulfosporosinus acidiphilus DSM22704T.</title>
        <authorList>
            <person name="Pester M."/>
            <person name="Brambilla E."/>
            <person name="Alazard D."/>
            <person name="Rattei T."/>
            <person name="Weinmaier T."/>
            <person name="Han J."/>
            <person name="Lucas S."/>
            <person name="Lapidus A."/>
            <person name="Cheng J.F."/>
            <person name="Goodwin L."/>
            <person name="Pitluck S."/>
            <person name="Peters L."/>
            <person name="Ovchinnikova G."/>
            <person name="Teshima H."/>
            <person name="Detter J.C."/>
            <person name="Han C.S."/>
            <person name="Tapia R."/>
            <person name="Land M.L."/>
            <person name="Hauser L."/>
            <person name="Kyrpides N.C."/>
            <person name="Ivanova N.N."/>
            <person name="Pagani I."/>
            <person name="Huntmann M."/>
            <person name="Wei C.L."/>
            <person name="Davenport K.W."/>
            <person name="Daligault H."/>
            <person name="Chain P.S."/>
            <person name="Chen A."/>
            <person name="Mavromatis K."/>
            <person name="Markowitz V."/>
            <person name="Szeto E."/>
            <person name="Mikhailova N."/>
            <person name="Pati A."/>
            <person name="Wagner M."/>
            <person name="Woyke T."/>
            <person name="Ollivier B."/>
            <person name="Klenk H.P."/>
            <person name="Spring S."/>
            <person name="Loy A."/>
        </authorList>
    </citation>
    <scope>NUCLEOTIDE SEQUENCE [LARGE SCALE GENOMIC DNA]</scope>
    <source>
        <strain evidence="15">DSM 22704 / JCM 16185 / SJ4</strain>
    </source>
</reference>
<dbReference type="eggNOG" id="COG3852">
    <property type="taxonomic scope" value="Bacteria"/>
</dbReference>
<keyword evidence="4" id="KW-0597">Phosphoprotein</keyword>
<sequence length="474" mass="52046">MKFRANLILSIFLLVVTPIVITSLITMEAADKALQSQALELGHPLSREQVEIARLRENIVYIVIIGTVVSLTGAGIFTSELSRSVNKIKQGLDNLSHDANTAIDVQRGIMGEIAASINQLAANLRETRSHRDALLESSPNGIITVDKIGKIILFNPAASILTGIPPGKALGTNYQEIGLPPALIRHLEDALTRQSSDMTKEEIFSRPDGNSIAVAISISRLHDDEEIVGALAMIFDLREKRLLEAKVLRANRLAGLGELAAGIAHEIRNPFTAVKGYSQVLEDELDIDDPRREYTAVIVKEVNRLDRIVQGLLDFARPSVSKFELDNLNQIIEETLVLIEKSAFKDRIELQKDYGENVLAEVDKDQIKQILLNMFINAGQSIQDQGTIRIVTRREGEQVAIRIIDSGMGISQAIIDKLFDPFFTTKEKGTGLGLAIAHQLIELHGGKIEVCSRPNSGAEFKLILPIRQGGVISV</sequence>
<dbReference type="RefSeq" id="WP_014825238.1">
    <property type="nucleotide sequence ID" value="NC_018068.1"/>
</dbReference>
<dbReference type="CDD" id="cd00082">
    <property type="entry name" value="HisKA"/>
    <property type="match status" value="1"/>
</dbReference>
<keyword evidence="10" id="KW-1133">Transmembrane helix</keyword>
<dbReference type="GO" id="GO:0000155">
    <property type="term" value="F:phosphorelay sensor kinase activity"/>
    <property type="evidence" value="ECO:0007669"/>
    <property type="project" value="InterPro"/>
</dbReference>
<keyword evidence="6" id="KW-0547">Nucleotide-binding</keyword>
<dbReference type="STRING" id="646529.Desaci_0141"/>
<evidence type="ECO:0000256" key="3">
    <source>
        <dbReference type="ARBA" id="ARBA00012438"/>
    </source>
</evidence>
<dbReference type="PROSITE" id="PS50112">
    <property type="entry name" value="PAS"/>
    <property type="match status" value="1"/>
</dbReference>
<evidence type="ECO:0000259" key="11">
    <source>
        <dbReference type="PROSITE" id="PS50109"/>
    </source>
</evidence>
<dbReference type="Pfam" id="PF00989">
    <property type="entry name" value="PAS"/>
    <property type="match status" value="1"/>
</dbReference>
<dbReference type="SUPFAM" id="SSF55874">
    <property type="entry name" value="ATPase domain of HSP90 chaperone/DNA topoisomerase II/histidine kinase"/>
    <property type="match status" value="1"/>
</dbReference>
<dbReference type="InterPro" id="IPR035965">
    <property type="entry name" value="PAS-like_dom_sf"/>
</dbReference>
<evidence type="ECO:0000256" key="6">
    <source>
        <dbReference type="ARBA" id="ARBA00022741"/>
    </source>
</evidence>
<keyword evidence="10" id="KW-0812">Transmembrane</keyword>
<keyword evidence="8" id="KW-0067">ATP-binding</keyword>
<evidence type="ECO:0000256" key="8">
    <source>
        <dbReference type="ARBA" id="ARBA00022840"/>
    </source>
</evidence>
<dbReference type="Gene3D" id="3.30.450.20">
    <property type="entry name" value="PAS domain"/>
    <property type="match status" value="1"/>
</dbReference>
<dbReference type="CDD" id="cd00130">
    <property type="entry name" value="PAS"/>
    <property type="match status" value="1"/>
</dbReference>
<dbReference type="Gene3D" id="1.10.287.130">
    <property type="match status" value="1"/>
</dbReference>
<dbReference type="Gene3D" id="3.30.565.10">
    <property type="entry name" value="Histidine kinase-like ATPase, C-terminal domain"/>
    <property type="match status" value="1"/>
</dbReference>
<dbReference type="InterPro" id="IPR000014">
    <property type="entry name" value="PAS"/>
</dbReference>
<dbReference type="AlphaFoldDB" id="I4D099"/>
<dbReference type="SUPFAM" id="SSF55785">
    <property type="entry name" value="PYP-like sensor domain (PAS domain)"/>
    <property type="match status" value="1"/>
</dbReference>
<dbReference type="InterPro" id="IPR003661">
    <property type="entry name" value="HisK_dim/P_dom"/>
</dbReference>
<feature type="domain" description="HAMP" evidence="13">
    <location>
        <begin position="79"/>
        <end position="129"/>
    </location>
</feature>
<dbReference type="PANTHER" id="PTHR43065">
    <property type="entry name" value="SENSOR HISTIDINE KINASE"/>
    <property type="match status" value="1"/>
</dbReference>
<dbReference type="GO" id="GO:0016020">
    <property type="term" value="C:membrane"/>
    <property type="evidence" value="ECO:0007669"/>
    <property type="project" value="UniProtKB-SubCell"/>
</dbReference>
<keyword evidence="10" id="KW-0472">Membrane</keyword>
<keyword evidence="9" id="KW-0902">Two-component regulatory system</keyword>
<evidence type="ECO:0000256" key="10">
    <source>
        <dbReference type="SAM" id="Phobius"/>
    </source>
</evidence>
<evidence type="ECO:0000259" key="13">
    <source>
        <dbReference type="PROSITE" id="PS50885"/>
    </source>
</evidence>
<dbReference type="PROSITE" id="PS50109">
    <property type="entry name" value="HIS_KIN"/>
    <property type="match status" value="1"/>
</dbReference>
<dbReference type="InterPro" id="IPR005467">
    <property type="entry name" value="His_kinase_dom"/>
</dbReference>
<dbReference type="KEGG" id="dai:Desaci_0141"/>
<dbReference type="OrthoDB" id="9764522at2"/>
<feature type="transmembrane region" description="Helical" evidence="10">
    <location>
        <begin position="59"/>
        <end position="79"/>
    </location>
</feature>
<dbReference type="InterPro" id="IPR003660">
    <property type="entry name" value="HAMP_dom"/>
</dbReference>
<evidence type="ECO:0000313" key="14">
    <source>
        <dbReference type="EMBL" id="AFM39223.1"/>
    </source>
</evidence>
<name>I4D099_DESAJ</name>
<dbReference type="InterPro" id="IPR036890">
    <property type="entry name" value="HATPase_C_sf"/>
</dbReference>
<comment type="subcellular location">
    <subcellularLocation>
        <location evidence="2">Membrane</location>
    </subcellularLocation>
</comment>
<dbReference type="SMART" id="SM00387">
    <property type="entry name" value="HATPase_c"/>
    <property type="match status" value="1"/>
</dbReference>
<dbReference type="SMART" id="SM00388">
    <property type="entry name" value="HisKA"/>
    <property type="match status" value="1"/>
</dbReference>
<evidence type="ECO:0000256" key="5">
    <source>
        <dbReference type="ARBA" id="ARBA00022679"/>
    </source>
</evidence>
<keyword evidence="5 14" id="KW-0808">Transferase</keyword>
<dbReference type="InterPro" id="IPR013767">
    <property type="entry name" value="PAS_fold"/>
</dbReference>
<comment type="catalytic activity">
    <reaction evidence="1">
        <text>ATP + protein L-histidine = ADP + protein N-phospho-L-histidine.</text>
        <dbReference type="EC" id="2.7.13.3"/>
    </reaction>
</comment>
<evidence type="ECO:0000256" key="4">
    <source>
        <dbReference type="ARBA" id="ARBA00022553"/>
    </source>
</evidence>
<dbReference type="PRINTS" id="PR00344">
    <property type="entry name" value="BCTRLSENSOR"/>
</dbReference>
<dbReference type="Pfam" id="PF00512">
    <property type="entry name" value="HisKA"/>
    <property type="match status" value="1"/>
</dbReference>
<dbReference type="SMART" id="SM00091">
    <property type="entry name" value="PAS"/>
    <property type="match status" value="1"/>
</dbReference>
<evidence type="ECO:0000256" key="7">
    <source>
        <dbReference type="ARBA" id="ARBA00022777"/>
    </source>
</evidence>
<dbReference type="Proteomes" id="UP000002892">
    <property type="component" value="Chromosome"/>
</dbReference>
<dbReference type="PANTHER" id="PTHR43065:SF10">
    <property type="entry name" value="PEROXIDE STRESS-ACTIVATED HISTIDINE KINASE MAK3"/>
    <property type="match status" value="1"/>
</dbReference>
<evidence type="ECO:0000256" key="1">
    <source>
        <dbReference type="ARBA" id="ARBA00000085"/>
    </source>
</evidence>
<evidence type="ECO:0000256" key="9">
    <source>
        <dbReference type="ARBA" id="ARBA00023012"/>
    </source>
</evidence>
<dbReference type="HOGENOM" id="CLU_000445_114_72_9"/>
<dbReference type="GO" id="GO:0005524">
    <property type="term" value="F:ATP binding"/>
    <property type="evidence" value="ECO:0007669"/>
    <property type="project" value="UniProtKB-KW"/>
</dbReference>
<dbReference type="PROSITE" id="PS50885">
    <property type="entry name" value="HAMP"/>
    <property type="match status" value="1"/>
</dbReference>
<dbReference type="GO" id="GO:0006355">
    <property type="term" value="P:regulation of DNA-templated transcription"/>
    <property type="evidence" value="ECO:0007669"/>
    <property type="project" value="InterPro"/>
</dbReference>
<dbReference type="Pfam" id="PF02518">
    <property type="entry name" value="HATPase_c"/>
    <property type="match status" value="1"/>
</dbReference>
<proteinExistence type="predicted"/>
<keyword evidence="7 14" id="KW-0418">Kinase</keyword>
<evidence type="ECO:0000259" key="12">
    <source>
        <dbReference type="PROSITE" id="PS50112"/>
    </source>
</evidence>
<keyword evidence="15" id="KW-1185">Reference proteome</keyword>
<dbReference type="EMBL" id="CP003639">
    <property type="protein sequence ID" value="AFM39223.1"/>
    <property type="molecule type" value="Genomic_DNA"/>
</dbReference>
<dbReference type="InterPro" id="IPR003594">
    <property type="entry name" value="HATPase_dom"/>
</dbReference>
<dbReference type="SUPFAM" id="SSF47384">
    <property type="entry name" value="Homodimeric domain of signal transducing histidine kinase"/>
    <property type="match status" value="1"/>
</dbReference>
<feature type="domain" description="PAS" evidence="12">
    <location>
        <begin position="127"/>
        <end position="173"/>
    </location>
</feature>
<protein>
    <recommendedName>
        <fullName evidence="3">histidine kinase</fullName>
        <ecNumber evidence="3">2.7.13.3</ecNumber>
    </recommendedName>
</protein>
<organism evidence="14 15">
    <name type="scientific">Desulfosporosinus acidiphilus (strain DSM 22704 / JCM 16185 / SJ4)</name>
    <dbReference type="NCBI Taxonomy" id="646529"/>
    <lineage>
        <taxon>Bacteria</taxon>
        <taxon>Bacillati</taxon>
        <taxon>Bacillota</taxon>
        <taxon>Clostridia</taxon>
        <taxon>Eubacteriales</taxon>
        <taxon>Desulfitobacteriaceae</taxon>
        <taxon>Desulfosporosinus</taxon>
    </lineage>
</organism>
<dbReference type="InterPro" id="IPR036097">
    <property type="entry name" value="HisK_dim/P_sf"/>
</dbReference>